<evidence type="ECO:0000256" key="2">
    <source>
        <dbReference type="ARBA" id="ARBA00006105"/>
    </source>
</evidence>
<name>A0A2T7PJ81_POMCA</name>
<comment type="cofactor">
    <cofactor evidence="1 12 13">
        <name>FAD</name>
        <dbReference type="ChEBI" id="CHEBI:57692"/>
    </cofactor>
</comment>
<dbReference type="SUPFAM" id="SSF63380">
    <property type="entry name" value="Riboflavin synthase domain-like"/>
    <property type="match status" value="1"/>
</dbReference>
<keyword evidence="5 12" id="KW-0274">FAD</keyword>
<feature type="binding site" evidence="12">
    <location>
        <position position="146"/>
    </location>
    <ligand>
        <name>FAD</name>
        <dbReference type="ChEBI" id="CHEBI:57692"/>
    </ligand>
</feature>
<organism evidence="16 17">
    <name type="scientific">Pomacea canaliculata</name>
    <name type="common">Golden apple snail</name>
    <dbReference type="NCBI Taxonomy" id="400727"/>
    <lineage>
        <taxon>Eukaryota</taxon>
        <taxon>Metazoa</taxon>
        <taxon>Spiralia</taxon>
        <taxon>Lophotrochozoa</taxon>
        <taxon>Mollusca</taxon>
        <taxon>Gastropoda</taxon>
        <taxon>Caenogastropoda</taxon>
        <taxon>Architaenioglossa</taxon>
        <taxon>Ampullarioidea</taxon>
        <taxon>Ampullariidae</taxon>
        <taxon>Pomacea</taxon>
    </lineage>
</organism>
<dbReference type="Pfam" id="PF00970">
    <property type="entry name" value="FAD_binding_6"/>
    <property type="match status" value="1"/>
</dbReference>
<evidence type="ECO:0000256" key="14">
    <source>
        <dbReference type="SAM" id="Phobius"/>
    </source>
</evidence>
<feature type="transmembrane region" description="Helical" evidence="14">
    <location>
        <begin position="53"/>
        <end position="78"/>
    </location>
</feature>
<evidence type="ECO:0000256" key="8">
    <source>
        <dbReference type="ARBA" id="ARBA00023011"/>
    </source>
</evidence>
<evidence type="ECO:0000256" key="13">
    <source>
        <dbReference type="RuleBase" id="RU361226"/>
    </source>
</evidence>
<comment type="catalytic activity">
    <reaction evidence="13">
        <text>2 Fe(III)-[cytochrome b5] + NADH = 2 Fe(II)-[cytochrome b5] + NAD(+) + H(+)</text>
        <dbReference type="Rhea" id="RHEA:46680"/>
        <dbReference type="Rhea" id="RHEA-COMP:10438"/>
        <dbReference type="Rhea" id="RHEA-COMP:10439"/>
        <dbReference type="ChEBI" id="CHEBI:15378"/>
        <dbReference type="ChEBI" id="CHEBI:29033"/>
        <dbReference type="ChEBI" id="CHEBI:29034"/>
        <dbReference type="ChEBI" id="CHEBI:57540"/>
        <dbReference type="ChEBI" id="CHEBI:57945"/>
        <dbReference type="EC" id="1.6.2.2"/>
    </reaction>
</comment>
<keyword evidence="14" id="KW-0812">Transmembrane</keyword>
<keyword evidence="17" id="KW-1185">Reference proteome</keyword>
<dbReference type="InterPro" id="IPR001834">
    <property type="entry name" value="CBR-like"/>
</dbReference>
<evidence type="ECO:0000256" key="4">
    <source>
        <dbReference type="ARBA" id="ARBA00022630"/>
    </source>
</evidence>
<comment type="similarity">
    <text evidence="2 13">Belongs to the flavoprotein pyridine nucleotide cytochrome reductase family.</text>
</comment>
<evidence type="ECO:0000256" key="10">
    <source>
        <dbReference type="ARBA" id="ARBA00023166"/>
    </source>
</evidence>
<dbReference type="InterPro" id="IPR017927">
    <property type="entry name" value="FAD-bd_FR_type"/>
</dbReference>
<feature type="binding site" evidence="12">
    <location>
        <position position="165"/>
    </location>
    <ligand>
        <name>FAD</name>
        <dbReference type="ChEBI" id="CHEBI:57692"/>
    </ligand>
</feature>
<dbReference type="Pfam" id="PF00175">
    <property type="entry name" value="NAD_binding_1"/>
    <property type="match status" value="1"/>
</dbReference>
<evidence type="ECO:0000256" key="5">
    <source>
        <dbReference type="ARBA" id="ARBA00022827"/>
    </source>
</evidence>
<gene>
    <name evidence="16" type="ORF">C0Q70_04706</name>
</gene>
<feature type="binding site" evidence="12">
    <location>
        <position position="147"/>
    </location>
    <ligand>
        <name>FAD</name>
        <dbReference type="ChEBI" id="CHEBI:57692"/>
    </ligand>
</feature>
<keyword evidence="14" id="KW-1133">Transmembrane helix</keyword>
<dbReference type="FunFam" id="2.40.30.10:FF:000021">
    <property type="entry name" value="NADH-cytochrome b5 reductase"/>
    <property type="match status" value="1"/>
</dbReference>
<proteinExistence type="inferred from homology"/>
<keyword evidence="11" id="KW-0753">Steroid metabolism</keyword>
<dbReference type="EMBL" id="PZQS01000003">
    <property type="protein sequence ID" value="PVD33450.1"/>
    <property type="molecule type" value="Genomic_DNA"/>
</dbReference>
<keyword evidence="6" id="KW-0752">Steroid biosynthesis</keyword>
<evidence type="ECO:0000256" key="11">
    <source>
        <dbReference type="ARBA" id="ARBA00023221"/>
    </source>
</evidence>
<keyword evidence="3" id="KW-0444">Lipid biosynthesis</keyword>
<dbReference type="InterPro" id="IPR039261">
    <property type="entry name" value="FNR_nucleotide-bd"/>
</dbReference>
<sequence>MNTRKVDQVQIVRAMKTTPIAAMEAGTSSLNDITTAVVDDDDMMLFIHLDFGIMYLSVPIIIGVVVVGVTAVLAKIFLFGKKKKSSPVTLSNPDVKVPLKLIDKEEISPDTRRFRFALPSPHHVLGLPVGQHIYLTARIDGSLVIRPYTPVSSDDDKGFVDLVVKIYFKNVHPKFPEGGKMSQYLENMEIGDYIDFRGPNGLLVYEGRGMFKIRPDKKLEAQTRVARKVGMIAGGTGITPMLQLVRQVFKDPEDRTELWLLFANQTENDILLRVELEEIKAQYPSRFHLWYTLDRPPSGWTYSSGFVNDEVIKEHLPPPSDETLILMCGPPPMINFACLPNLDKLGYPPQCRFAY</sequence>
<dbReference type="GO" id="GO:0005739">
    <property type="term" value="C:mitochondrion"/>
    <property type="evidence" value="ECO:0007669"/>
    <property type="project" value="TreeGrafter"/>
</dbReference>
<keyword evidence="6" id="KW-0443">Lipid metabolism</keyword>
<keyword evidence="9 13" id="KW-0520">NAD</keyword>
<dbReference type="FunFam" id="3.40.50.80:FF:000005">
    <property type="entry name" value="NADH-cytochrome b5 reductase"/>
    <property type="match status" value="1"/>
</dbReference>
<dbReference type="GO" id="GO:0016126">
    <property type="term" value="P:sterol biosynthetic process"/>
    <property type="evidence" value="ECO:0007669"/>
    <property type="project" value="UniProtKB-KW"/>
</dbReference>
<keyword evidence="4 12" id="KW-0285">Flavoprotein</keyword>
<protein>
    <recommendedName>
        <fullName evidence="13">NADH-cytochrome b5 reductase</fullName>
        <ecNumber evidence="13">1.6.2.2</ecNumber>
    </recommendedName>
</protein>
<dbReference type="EC" id="1.6.2.2" evidence="13"/>
<feature type="binding site" evidence="12">
    <location>
        <position position="239"/>
    </location>
    <ligand>
        <name>FAD</name>
        <dbReference type="ChEBI" id="CHEBI:57692"/>
    </ligand>
</feature>
<reference evidence="16 17" key="1">
    <citation type="submission" date="2018-04" db="EMBL/GenBank/DDBJ databases">
        <title>The genome of golden apple snail Pomacea canaliculata provides insight into stress tolerance and invasive adaptation.</title>
        <authorList>
            <person name="Liu C."/>
            <person name="Liu B."/>
            <person name="Ren Y."/>
            <person name="Zhang Y."/>
            <person name="Wang H."/>
            <person name="Li S."/>
            <person name="Jiang F."/>
            <person name="Yin L."/>
            <person name="Zhang G."/>
            <person name="Qian W."/>
            <person name="Fan W."/>
        </authorList>
    </citation>
    <scope>NUCLEOTIDE SEQUENCE [LARGE SCALE GENOMIC DNA]</scope>
    <source>
        <strain evidence="16">SZHN2017</strain>
        <tissue evidence="16">Muscle</tissue>
    </source>
</reference>
<dbReference type="STRING" id="400727.A0A2T7PJ81"/>
<dbReference type="Gene3D" id="3.40.50.80">
    <property type="entry name" value="Nucleotide-binding domain of ferredoxin-NADP reductase (FNR) module"/>
    <property type="match status" value="1"/>
</dbReference>
<dbReference type="AlphaFoldDB" id="A0A2T7PJ81"/>
<dbReference type="InterPro" id="IPR001433">
    <property type="entry name" value="OxRdtase_FAD/NAD-bd"/>
</dbReference>
<dbReference type="PROSITE" id="PS51384">
    <property type="entry name" value="FAD_FR"/>
    <property type="match status" value="1"/>
</dbReference>
<evidence type="ECO:0000313" key="16">
    <source>
        <dbReference type="EMBL" id="PVD33450.1"/>
    </source>
</evidence>
<dbReference type="InterPro" id="IPR008333">
    <property type="entry name" value="Cbr1-like_FAD-bd_dom"/>
</dbReference>
<dbReference type="Proteomes" id="UP000245119">
    <property type="component" value="Linkage Group LG3"/>
</dbReference>
<evidence type="ECO:0000256" key="3">
    <source>
        <dbReference type="ARBA" id="ARBA00022516"/>
    </source>
</evidence>
<feature type="binding site" evidence="12">
    <location>
        <position position="182"/>
    </location>
    <ligand>
        <name>FAD</name>
        <dbReference type="ChEBI" id="CHEBI:57692"/>
    </ligand>
</feature>
<feature type="binding site" evidence="12">
    <location>
        <position position="163"/>
    </location>
    <ligand>
        <name>FAD</name>
        <dbReference type="ChEBI" id="CHEBI:57692"/>
    </ligand>
</feature>
<dbReference type="InterPro" id="IPR017938">
    <property type="entry name" value="Riboflavin_synthase-like_b-brl"/>
</dbReference>
<dbReference type="InterPro" id="IPR001709">
    <property type="entry name" value="Flavoprot_Pyr_Nucl_cyt_Rdtase"/>
</dbReference>
<feature type="binding site" evidence="12">
    <location>
        <position position="148"/>
    </location>
    <ligand>
        <name>FAD</name>
        <dbReference type="ChEBI" id="CHEBI:57692"/>
    </ligand>
</feature>
<dbReference type="SUPFAM" id="SSF52343">
    <property type="entry name" value="Ferredoxin reductase-like, C-terminal NADP-linked domain"/>
    <property type="match status" value="1"/>
</dbReference>
<keyword evidence="14" id="KW-0472">Membrane</keyword>
<evidence type="ECO:0000256" key="1">
    <source>
        <dbReference type="ARBA" id="ARBA00001974"/>
    </source>
</evidence>
<dbReference type="GO" id="GO:0090524">
    <property type="term" value="F:cytochrome-b5 reductase activity, acting on NADH"/>
    <property type="evidence" value="ECO:0007669"/>
    <property type="project" value="UniProtKB-EC"/>
</dbReference>
<evidence type="ECO:0000256" key="9">
    <source>
        <dbReference type="ARBA" id="ARBA00023027"/>
    </source>
</evidence>
<evidence type="ECO:0000256" key="6">
    <source>
        <dbReference type="ARBA" id="ARBA00022955"/>
    </source>
</evidence>
<comment type="caution">
    <text evidence="16">The sequence shown here is derived from an EMBL/GenBank/DDBJ whole genome shotgun (WGS) entry which is preliminary data.</text>
</comment>
<feature type="domain" description="FAD-binding FR-type" evidence="15">
    <location>
        <begin position="94"/>
        <end position="206"/>
    </location>
</feature>
<feature type="binding site" evidence="12">
    <location>
        <position position="168"/>
    </location>
    <ligand>
        <name>FAD</name>
        <dbReference type="ChEBI" id="CHEBI:57692"/>
    </ligand>
</feature>
<feature type="binding site" evidence="12">
    <location>
        <position position="180"/>
    </location>
    <ligand>
        <name>FAD</name>
        <dbReference type="ChEBI" id="CHEBI:57692"/>
    </ligand>
</feature>
<dbReference type="CDD" id="cd06183">
    <property type="entry name" value="cyt_b5_reduct_like"/>
    <property type="match status" value="1"/>
</dbReference>
<dbReference type="PRINTS" id="PR00406">
    <property type="entry name" value="CYTB5RDTASE"/>
</dbReference>
<dbReference type="PANTHER" id="PTHR19370">
    <property type="entry name" value="NADH-CYTOCHROME B5 REDUCTASE"/>
    <property type="match status" value="1"/>
</dbReference>
<accession>A0A2T7PJ81</accession>
<keyword evidence="10" id="KW-1207">Sterol metabolism</keyword>
<keyword evidence="8" id="KW-0756">Sterol biosynthesis</keyword>
<evidence type="ECO:0000313" key="17">
    <source>
        <dbReference type="Proteomes" id="UP000245119"/>
    </source>
</evidence>
<evidence type="ECO:0000259" key="15">
    <source>
        <dbReference type="PROSITE" id="PS51384"/>
    </source>
</evidence>
<keyword evidence="7 13" id="KW-0560">Oxidoreductase</keyword>
<dbReference type="PRINTS" id="PR00371">
    <property type="entry name" value="FPNCR"/>
</dbReference>
<dbReference type="Gene3D" id="2.40.30.10">
    <property type="entry name" value="Translation factors"/>
    <property type="match status" value="1"/>
</dbReference>
<evidence type="ECO:0000256" key="7">
    <source>
        <dbReference type="ARBA" id="ARBA00023002"/>
    </source>
</evidence>
<dbReference type="PANTHER" id="PTHR19370:SF185">
    <property type="entry name" value="NADH-CYTOCHROME B5 REDUCTASE"/>
    <property type="match status" value="1"/>
</dbReference>
<evidence type="ECO:0000256" key="12">
    <source>
        <dbReference type="PIRSR" id="PIRSR601834-1"/>
    </source>
</evidence>
<feature type="binding site" evidence="12">
    <location>
        <position position="181"/>
    </location>
    <ligand>
        <name>FAD</name>
        <dbReference type="ChEBI" id="CHEBI:57692"/>
    </ligand>
</feature>
<dbReference type="GO" id="GO:0071949">
    <property type="term" value="F:FAD binding"/>
    <property type="evidence" value="ECO:0007669"/>
    <property type="project" value="TreeGrafter"/>
</dbReference>